<feature type="signal peptide" evidence="1">
    <location>
        <begin position="1"/>
        <end position="24"/>
    </location>
</feature>
<gene>
    <name evidence="2" type="ordered locus">Mnod_6351</name>
</gene>
<feature type="chain" id="PRO_5002871495" evidence="1">
    <location>
        <begin position="25"/>
        <end position="166"/>
    </location>
</feature>
<dbReference type="EMBL" id="CP001349">
    <property type="protein sequence ID" value="ACL61138.1"/>
    <property type="molecule type" value="Genomic_DNA"/>
</dbReference>
<evidence type="ECO:0000313" key="2">
    <source>
        <dbReference type="EMBL" id="ACL61138.1"/>
    </source>
</evidence>
<sequence>MRRDLIGLGFAVAALSVAGEPALAGPPAAPVAGPALRPAPGSHPVARHPGFRRGRFAGAPVGLVGGVAASEAPPPAVAAEPLLTLPRPAELVPSAWGYGTYGIPTVAGIASPPRAEPVVYVIDGVGSRGPAELGRRRNGSWQAAEKGPALRRSEPARVVGIAVPRR</sequence>
<keyword evidence="3" id="KW-1185">Reference proteome</keyword>
<proteinExistence type="predicted"/>
<dbReference type="Proteomes" id="UP000008207">
    <property type="component" value="Chromosome"/>
</dbReference>
<evidence type="ECO:0000256" key="1">
    <source>
        <dbReference type="SAM" id="SignalP"/>
    </source>
</evidence>
<name>B8IBV6_METNO</name>
<accession>B8IBV6</accession>
<dbReference type="KEGG" id="mno:Mnod_6351"/>
<dbReference type="AlphaFoldDB" id="B8IBV6"/>
<keyword evidence="1" id="KW-0732">Signal</keyword>
<dbReference type="OrthoDB" id="7995064at2"/>
<dbReference type="HOGENOM" id="CLU_1600780_0_0_5"/>
<dbReference type="eggNOG" id="ENOG5030Z9M">
    <property type="taxonomic scope" value="Bacteria"/>
</dbReference>
<evidence type="ECO:0000313" key="3">
    <source>
        <dbReference type="Proteomes" id="UP000008207"/>
    </source>
</evidence>
<protein>
    <submittedName>
        <fullName evidence="2">Uncharacterized protein</fullName>
    </submittedName>
</protein>
<organism evidence="2 3">
    <name type="scientific">Methylobacterium nodulans (strain LMG 21967 / CNCM I-2342 / ORS 2060)</name>
    <dbReference type="NCBI Taxonomy" id="460265"/>
    <lineage>
        <taxon>Bacteria</taxon>
        <taxon>Pseudomonadati</taxon>
        <taxon>Pseudomonadota</taxon>
        <taxon>Alphaproteobacteria</taxon>
        <taxon>Hyphomicrobiales</taxon>
        <taxon>Methylobacteriaceae</taxon>
        <taxon>Methylobacterium</taxon>
    </lineage>
</organism>
<dbReference type="RefSeq" id="WP_015932717.1">
    <property type="nucleotide sequence ID" value="NC_011894.1"/>
</dbReference>
<reference evidence="2 3" key="1">
    <citation type="submission" date="2009-01" db="EMBL/GenBank/DDBJ databases">
        <title>Complete sequence of chromosome of Methylobacterium nodulans ORS 2060.</title>
        <authorList>
            <consortium name="US DOE Joint Genome Institute"/>
            <person name="Lucas S."/>
            <person name="Copeland A."/>
            <person name="Lapidus A."/>
            <person name="Glavina del Rio T."/>
            <person name="Dalin E."/>
            <person name="Tice H."/>
            <person name="Bruce D."/>
            <person name="Goodwin L."/>
            <person name="Pitluck S."/>
            <person name="Sims D."/>
            <person name="Brettin T."/>
            <person name="Detter J.C."/>
            <person name="Han C."/>
            <person name="Larimer F."/>
            <person name="Land M."/>
            <person name="Hauser L."/>
            <person name="Kyrpides N."/>
            <person name="Ivanova N."/>
            <person name="Marx C.J."/>
            <person name="Richardson P."/>
        </authorList>
    </citation>
    <scope>NUCLEOTIDE SEQUENCE [LARGE SCALE GENOMIC DNA]</scope>
    <source>
        <strain evidence="3">LMG 21967 / CNCM I-2342 / ORS 2060</strain>
    </source>
</reference>